<sequence length="136" mass="15068">MSNVQILVLVTLALIIVLTKAEKIQFQCDDLIPRMSSCHGFLLSQSATPNQECCAGVQDLARVAVASQAGRQAICECFKTSTLPIFLQPFSKQTNFISFATLLALCQIIPTLIAPRFKRRIKPSKGFERRRKPSKG</sequence>
<name>A0A0K0K5B1_NICAT</name>
<feature type="domain" description="Bifunctional inhibitor/plant lipid transfer protein/seed storage helical" evidence="6">
    <location>
        <begin position="28"/>
        <end position="108"/>
    </location>
</feature>
<keyword evidence="2" id="KW-0813">Transport</keyword>
<keyword evidence="4" id="KW-0472">Membrane</keyword>
<evidence type="ECO:0000256" key="1">
    <source>
        <dbReference type="ARBA" id="ARBA00009748"/>
    </source>
</evidence>
<dbReference type="Pfam" id="PF00234">
    <property type="entry name" value="Tryp_alpha_amyl"/>
    <property type="match status" value="1"/>
</dbReference>
<dbReference type="InterPro" id="IPR000528">
    <property type="entry name" value="Plant_nsLTP"/>
</dbReference>
<feature type="transmembrane region" description="Helical" evidence="4">
    <location>
        <begin position="96"/>
        <end position="115"/>
    </location>
</feature>
<evidence type="ECO:0000256" key="5">
    <source>
        <dbReference type="SAM" id="SignalP"/>
    </source>
</evidence>
<keyword evidence="4" id="KW-0812">Transmembrane</keyword>
<feature type="signal peptide" evidence="5">
    <location>
        <begin position="1"/>
        <end position="21"/>
    </location>
</feature>
<evidence type="ECO:0000313" key="7">
    <source>
        <dbReference type="EMBL" id="AGI92940.1"/>
    </source>
</evidence>
<keyword evidence="4" id="KW-1133">Transmembrane helix</keyword>
<dbReference type="AlphaFoldDB" id="A0A0K0K5B1"/>
<dbReference type="GO" id="GO:0008289">
    <property type="term" value="F:lipid binding"/>
    <property type="evidence" value="ECO:0007669"/>
    <property type="project" value="UniProtKB-KW"/>
</dbReference>
<proteinExistence type="evidence at transcript level"/>
<accession>A0A0K0K5B1</accession>
<dbReference type="InterPro" id="IPR036312">
    <property type="entry name" value="Bifun_inhib/LTP/seed_sf"/>
</dbReference>
<gene>
    <name evidence="7" type="primary">LTP2</name>
</gene>
<evidence type="ECO:0000256" key="4">
    <source>
        <dbReference type="SAM" id="Phobius"/>
    </source>
</evidence>
<dbReference type="GO" id="GO:0006869">
    <property type="term" value="P:lipid transport"/>
    <property type="evidence" value="ECO:0007669"/>
    <property type="project" value="InterPro"/>
</dbReference>
<keyword evidence="5" id="KW-0732">Signal</keyword>
<evidence type="ECO:0000259" key="6">
    <source>
        <dbReference type="Pfam" id="PF00234"/>
    </source>
</evidence>
<evidence type="ECO:0000256" key="2">
    <source>
        <dbReference type="ARBA" id="ARBA00022448"/>
    </source>
</evidence>
<reference evidence="7" key="1">
    <citation type="submission" date="2012-09" db="EMBL/GenBank/DDBJ databases">
        <authorList>
            <person name="Gruening B.A."/>
            <person name="Erxleben A."/>
            <person name="Flemming S."/>
            <person name="Lucas X."/>
            <person name="Doering K."/>
            <person name="Weitnauer G."/>
            <person name="Bechthold A."/>
            <person name="Guenther S."/>
        </authorList>
    </citation>
    <scope>NUCLEOTIDE SEQUENCE</scope>
</reference>
<comment type="similarity">
    <text evidence="1">Belongs to the plant LTP family.</text>
</comment>
<dbReference type="PANTHER" id="PTHR33076">
    <property type="entry name" value="NON-SPECIFIC LIPID-TRANSFER PROTEIN 2-RELATED"/>
    <property type="match status" value="1"/>
</dbReference>
<dbReference type="EMBL" id="JX871368">
    <property type="protein sequence ID" value="AGI92940.1"/>
    <property type="molecule type" value="mRNA"/>
</dbReference>
<dbReference type="Gene3D" id="1.10.110.10">
    <property type="entry name" value="Plant lipid-transfer and hydrophobic proteins"/>
    <property type="match status" value="1"/>
</dbReference>
<evidence type="ECO:0000256" key="3">
    <source>
        <dbReference type="ARBA" id="ARBA00023121"/>
    </source>
</evidence>
<dbReference type="InterPro" id="IPR016140">
    <property type="entry name" value="Bifunc_inhib/LTP/seed_store"/>
</dbReference>
<feature type="chain" id="PRO_5005450793" evidence="5">
    <location>
        <begin position="22"/>
        <end position="136"/>
    </location>
</feature>
<keyword evidence="3" id="KW-0446">Lipid-binding</keyword>
<protein>
    <submittedName>
        <fullName evidence="7">Lipid transfer protein 2</fullName>
    </submittedName>
</protein>
<organism evidence="7">
    <name type="scientific">Nicotiana attenuata</name>
    <name type="common">Coyote tobacco</name>
    <dbReference type="NCBI Taxonomy" id="49451"/>
    <lineage>
        <taxon>Eukaryota</taxon>
        <taxon>Viridiplantae</taxon>
        <taxon>Streptophyta</taxon>
        <taxon>Embryophyta</taxon>
        <taxon>Tracheophyta</taxon>
        <taxon>Spermatophyta</taxon>
        <taxon>Magnoliopsida</taxon>
        <taxon>eudicotyledons</taxon>
        <taxon>Gunneridae</taxon>
        <taxon>Pentapetalae</taxon>
        <taxon>asterids</taxon>
        <taxon>lamiids</taxon>
        <taxon>Solanales</taxon>
        <taxon>Solanaceae</taxon>
        <taxon>Nicotianoideae</taxon>
        <taxon>Nicotianeae</taxon>
        <taxon>Nicotiana</taxon>
    </lineage>
</organism>
<dbReference type="SUPFAM" id="SSF47699">
    <property type="entry name" value="Bifunctional inhibitor/lipid-transfer protein/seed storage 2S albumin"/>
    <property type="match status" value="1"/>
</dbReference>